<proteinExistence type="predicted"/>
<evidence type="ECO:0000256" key="1">
    <source>
        <dbReference type="SAM" id="Coils"/>
    </source>
</evidence>
<name>A0A4R7P409_9GAMM</name>
<dbReference type="Proteomes" id="UP000295341">
    <property type="component" value="Unassembled WGS sequence"/>
</dbReference>
<comment type="caution">
    <text evidence="3">The sequence shown here is derived from an EMBL/GenBank/DDBJ whole genome shotgun (WGS) entry which is preliminary data.</text>
</comment>
<dbReference type="AlphaFoldDB" id="A0A4R7P409"/>
<dbReference type="OrthoDB" id="8907468at2"/>
<evidence type="ECO:0000256" key="2">
    <source>
        <dbReference type="SAM" id="MobiDB-lite"/>
    </source>
</evidence>
<feature type="coiled-coil region" evidence="1">
    <location>
        <begin position="136"/>
        <end position="199"/>
    </location>
</feature>
<keyword evidence="4" id="KW-1185">Reference proteome</keyword>
<organism evidence="3 4">
    <name type="scientific">Panacagrimonas perspica</name>
    <dbReference type="NCBI Taxonomy" id="381431"/>
    <lineage>
        <taxon>Bacteria</taxon>
        <taxon>Pseudomonadati</taxon>
        <taxon>Pseudomonadota</taxon>
        <taxon>Gammaproteobacteria</taxon>
        <taxon>Nevskiales</taxon>
        <taxon>Nevskiaceae</taxon>
        <taxon>Panacagrimonas</taxon>
    </lineage>
</organism>
<keyword evidence="1" id="KW-0175">Coiled coil</keyword>
<reference evidence="3 4" key="1">
    <citation type="submission" date="2019-03" db="EMBL/GenBank/DDBJ databases">
        <title>Genomic Encyclopedia of Type Strains, Phase IV (KMG-IV): sequencing the most valuable type-strain genomes for metagenomic binning, comparative biology and taxonomic classification.</title>
        <authorList>
            <person name="Goeker M."/>
        </authorList>
    </citation>
    <scope>NUCLEOTIDE SEQUENCE [LARGE SCALE GENOMIC DNA]</scope>
    <source>
        <strain evidence="3 4">DSM 26377</strain>
    </source>
</reference>
<protein>
    <submittedName>
        <fullName evidence="3">Uncharacterized protein</fullName>
    </submittedName>
</protein>
<dbReference type="EMBL" id="SOBT01000009">
    <property type="protein sequence ID" value="TDU28172.1"/>
    <property type="molecule type" value="Genomic_DNA"/>
</dbReference>
<dbReference type="RefSeq" id="WP_133881751.1">
    <property type="nucleotide sequence ID" value="NZ_MWIN01000027.1"/>
</dbReference>
<feature type="region of interest" description="Disordered" evidence="2">
    <location>
        <begin position="35"/>
        <end position="59"/>
    </location>
</feature>
<gene>
    <name evidence="3" type="ORF">DFR24_2537</name>
</gene>
<accession>A0A4R7P409</accession>
<sequence>MSKFLRVLQKAGLVEADAAVDVPASLESEVLAEVPLEGSAPEPSVPSTAVLSESESRIEESRSFEVLYAERGVPSSPFPAEKLLKLLDGLRAMDPPVRKAAVLAMDAADDNWTIDDAALDASRKIKALNDTKALLVQQAASQAAHAQERLKAREQRQADALAAIRQQIGDLEALMQREVEKATAEKAALGAEVKSAQEASMRESARLDTEIVRLQEVLDTFVAPAAAPAAPRSS</sequence>
<evidence type="ECO:0000313" key="3">
    <source>
        <dbReference type="EMBL" id="TDU28172.1"/>
    </source>
</evidence>
<evidence type="ECO:0000313" key="4">
    <source>
        <dbReference type="Proteomes" id="UP000295341"/>
    </source>
</evidence>